<keyword evidence="2" id="KW-1185">Reference proteome</keyword>
<accession>A0ABP3TRV6</accession>
<protein>
    <submittedName>
        <fullName evidence="1">Uncharacterized protein</fullName>
    </submittedName>
</protein>
<dbReference type="EMBL" id="BAAAGE010000001">
    <property type="protein sequence ID" value="GAA0714863.1"/>
    <property type="molecule type" value="Genomic_DNA"/>
</dbReference>
<reference evidence="2" key="1">
    <citation type="journal article" date="2019" name="Int. J. Syst. Evol. Microbiol.">
        <title>The Global Catalogue of Microorganisms (GCM) 10K type strain sequencing project: providing services to taxonomists for standard genome sequencing and annotation.</title>
        <authorList>
            <consortium name="The Broad Institute Genomics Platform"/>
            <consortium name="The Broad Institute Genome Sequencing Center for Infectious Disease"/>
            <person name="Wu L."/>
            <person name="Ma J."/>
        </authorList>
    </citation>
    <scope>NUCLEOTIDE SEQUENCE [LARGE SCALE GENOMIC DNA]</scope>
    <source>
        <strain evidence="2">JCM 15974</strain>
    </source>
</reference>
<evidence type="ECO:0000313" key="2">
    <source>
        <dbReference type="Proteomes" id="UP001501758"/>
    </source>
</evidence>
<proteinExistence type="predicted"/>
<dbReference type="PROSITE" id="PS51257">
    <property type="entry name" value="PROKAR_LIPOPROTEIN"/>
    <property type="match status" value="1"/>
</dbReference>
<comment type="caution">
    <text evidence="1">The sequence shown here is derived from an EMBL/GenBank/DDBJ whole genome shotgun (WGS) entry which is preliminary data.</text>
</comment>
<dbReference type="RefSeq" id="WP_343910824.1">
    <property type="nucleotide sequence ID" value="NZ_BAAAGE010000001.1"/>
</dbReference>
<organism evidence="1 2">
    <name type="scientific">Aquimarina litoralis</name>
    <dbReference type="NCBI Taxonomy" id="584605"/>
    <lineage>
        <taxon>Bacteria</taxon>
        <taxon>Pseudomonadati</taxon>
        <taxon>Bacteroidota</taxon>
        <taxon>Flavobacteriia</taxon>
        <taxon>Flavobacteriales</taxon>
        <taxon>Flavobacteriaceae</taxon>
        <taxon>Aquimarina</taxon>
    </lineage>
</organism>
<evidence type="ECO:0000313" key="1">
    <source>
        <dbReference type="EMBL" id="GAA0714863.1"/>
    </source>
</evidence>
<dbReference type="Proteomes" id="UP001501758">
    <property type="component" value="Unassembled WGS sequence"/>
</dbReference>
<name>A0ABP3TRV6_9FLAO</name>
<sequence length="388" mass="43964">MKNRFLVQLIVITFLIFSCNSDDDSTPNITEEEVGGDSISSVDTKLLDQIKKAGDLFMNSELWNGYNLKDYPLYLVHKNKEGKIDGGILINPQSNIDGAKKLNDQESAGLKAYRYDNDADRAYAAITDPDEGNGLYDFDFEIDGNGYYIQVYKDEEAIAGENIATYPGGFFDPSKEVIGSIDFIIHENFHTYQDSWNSNKNISKTKISDRNNRIPTEVLELKILLHQIFKDFPNGSFDQASLEKKLKQYLAIATALGVNNFEPITETMEGSARYIERMAVREIFPKRSNEPFIPGTVLEDDYGITNQETLSMVFDFALTYEIGASVCYALNVVDADALKRIENRENLLEIIRNKYNLNAQELAQYLEQSKNDTDWAAIQAKAQEFSQL</sequence>
<gene>
    <name evidence="1" type="ORF">GCM10009430_08590</name>
</gene>